<dbReference type="Gene3D" id="3.50.50.60">
    <property type="entry name" value="FAD/NAD(P)-binding domain"/>
    <property type="match status" value="1"/>
</dbReference>
<evidence type="ECO:0000256" key="2">
    <source>
        <dbReference type="ARBA" id="ARBA00009410"/>
    </source>
</evidence>
<name>A0A5C5YMP7_9BACT</name>
<keyword evidence="4" id="KW-0560">Oxidoreductase</keyword>
<accession>A0A5C5YMP7</accession>
<evidence type="ECO:0000256" key="1">
    <source>
        <dbReference type="ARBA" id="ARBA00001974"/>
    </source>
</evidence>
<comment type="caution">
    <text evidence="6">The sequence shown here is derived from an EMBL/GenBank/DDBJ whole genome shotgun (WGS) entry which is preliminary data.</text>
</comment>
<evidence type="ECO:0000256" key="3">
    <source>
        <dbReference type="ARBA" id="ARBA00022630"/>
    </source>
</evidence>
<evidence type="ECO:0000313" key="7">
    <source>
        <dbReference type="Proteomes" id="UP000318478"/>
    </source>
</evidence>
<dbReference type="EMBL" id="SJPO01000006">
    <property type="protein sequence ID" value="TWT76048.1"/>
    <property type="molecule type" value="Genomic_DNA"/>
</dbReference>
<keyword evidence="7" id="KW-1185">Reference proteome</keyword>
<proteinExistence type="inferred from homology"/>
<comment type="similarity">
    <text evidence="2">Belongs to the DadA oxidoreductase family.</text>
</comment>
<protein>
    <submittedName>
        <fullName evidence="6">D-amino acid dehydrogenase small subunit</fullName>
    </submittedName>
</protein>
<dbReference type="GO" id="GO:0016491">
    <property type="term" value="F:oxidoreductase activity"/>
    <property type="evidence" value="ECO:0007669"/>
    <property type="project" value="UniProtKB-KW"/>
</dbReference>
<dbReference type="OrthoDB" id="9799943at2"/>
<sequence length="384" mass="42099">MAEKIAVIGGGIVGIANAWQFAKTGASVTLFERNPVACGASVRNFGMVWPIGQPKGPLHATALRSRELWDEALVGARAWSNPCGSIHVATRDDEFEVLAEFAQKSSQLGYECELLTPEKAAAASPALRAQDLVGALWSPTEMCVDPRQVIRQAPGWLRDRYCVELQYGVTVREVLPTGLVDDRGRVWEFDQVIVASGVDLKSLFPEVHANAGLGACKLQMMRTVPQPEGWRIGPMLASGLTLRHYLAFGICDSLESLKRRVAEETPELDAYGIHVMASQNGDGNVVLGDSHEHNQEIEPFDKSAIDDLMMRELRRFLHLPDWSVEQRWHGVYSTLPGEVQFVYRPYERVTIVVATGGAGMTMSFGLAERLASGDRTLSGVPALT</sequence>
<reference evidence="6 7" key="1">
    <citation type="submission" date="2019-02" db="EMBL/GenBank/DDBJ databases">
        <title>Deep-cultivation of Planctomycetes and their phenomic and genomic characterization uncovers novel biology.</title>
        <authorList>
            <person name="Wiegand S."/>
            <person name="Jogler M."/>
            <person name="Boedeker C."/>
            <person name="Pinto D."/>
            <person name="Vollmers J."/>
            <person name="Rivas-Marin E."/>
            <person name="Kohn T."/>
            <person name="Peeters S.H."/>
            <person name="Heuer A."/>
            <person name="Rast P."/>
            <person name="Oberbeckmann S."/>
            <person name="Bunk B."/>
            <person name="Jeske O."/>
            <person name="Meyerdierks A."/>
            <person name="Storesund J.E."/>
            <person name="Kallscheuer N."/>
            <person name="Luecker S."/>
            <person name="Lage O.M."/>
            <person name="Pohl T."/>
            <person name="Merkel B.J."/>
            <person name="Hornburger P."/>
            <person name="Mueller R.-W."/>
            <person name="Bruemmer F."/>
            <person name="Labrenz M."/>
            <person name="Spormann A.M."/>
            <person name="Op Den Camp H."/>
            <person name="Overmann J."/>
            <person name="Amann R."/>
            <person name="Jetten M.S.M."/>
            <person name="Mascher T."/>
            <person name="Medema M.H."/>
            <person name="Devos D.P."/>
            <person name="Kaster A.-K."/>
            <person name="Ovreas L."/>
            <person name="Rohde M."/>
            <person name="Galperin M.Y."/>
            <person name="Jogler C."/>
        </authorList>
    </citation>
    <scope>NUCLEOTIDE SEQUENCE [LARGE SCALE GENOMIC DNA]</scope>
    <source>
        <strain evidence="6 7">Pla123a</strain>
    </source>
</reference>
<dbReference type="NCBIfam" id="TIGR03364">
    <property type="entry name" value="HpnW_proposed"/>
    <property type="match status" value="1"/>
</dbReference>
<evidence type="ECO:0000259" key="5">
    <source>
        <dbReference type="Pfam" id="PF01266"/>
    </source>
</evidence>
<comment type="cofactor">
    <cofactor evidence="1">
        <name>FAD</name>
        <dbReference type="ChEBI" id="CHEBI:57692"/>
    </cofactor>
</comment>
<feature type="domain" description="FAD dependent oxidoreductase" evidence="5">
    <location>
        <begin position="4"/>
        <end position="371"/>
    </location>
</feature>
<dbReference type="InterPro" id="IPR036188">
    <property type="entry name" value="FAD/NAD-bd_sf"/>
</dbReference>
<dbReference type="SUPFAM" id="SSF51905">
    <property type="entry name" value="FAD/NAD(P)-binding domain"/>
    <property type="match status" value="1"/>
</dbReference>
<dbReference type="Proteomes" id="UP000318478">
    <property type="component" value="Unassembled WGS sequence"/>
</dbReference>
<dbReference type="RefSeq" id="WP_146587961.1">
    <property type="nucleotide sequence ID" value="NZ_SJPO01000006.1"/>
</dbReference>
<dbReference type="GO" id="GO:0005737">
    <property type="term" value="C:cytoplasm"/>
    <property type="evidence" value="ECO:0007669"/>
    <property type="project" value="TreeGrafter"/>
</dbReference>
<evidence type="ECO:0000313" key="6">
    <source>
        <dbReference type="EMBL" id="TWT76048.1"/>
    </source>
</evidence>
<keyword evidence="3" id="KW-0285">Flavoprotein</keyword>
<dbReference type="PANTHER" id="PTHR13847">
    <property type="entry name" value="SARCOSINE DEHYDROGENASE-RELATED"/>
    <property type="match status" value="1"/>
</dbReference>
<gene>
    <name evidence="6" type="ORF">Pla123a_28340</name>
</gene>
<dbReference type="PANTHER" id="PTHR13847:SF286">
    <property type="entry name" value="D-AMINO ACID DEHYDROGENASE"/>
    <property type="match status" value="1"/>
</dbReference>
<dbReference type="InterPro" id="IPR006076">
    <property type="entry name" value="FAD-dep_OxRdtase"/>
</dbReference>
<dbReference type="Gene3D" id="3.30.9.10">
    <property type="entry name" value="D-Amino Acid Oxidase, subunit A, domain 2"/>
    <property type="match status" value="1"/>
</dbReference>
<dbReference type="Pfam" id="PF01266">
    <property type="entry name" value="DAO"/>
    <property type="match status" value="1"/>
</dbReference>
<organism evidence="6 7">
    <name type="scientific">Posidoniimonas polymericola</name>
    <dbReference type="NCBI Taxonomy" id="2528002"/>
    <lineage>
        <taxon>Bacteria</taxon>
        <taxon>Pseudomonadati</taxon>
        <taxon>Planctomycetota</taxon>
        <taxon>Planctomycetia</taxon>
        <taxon>Pirellulales</taxon>
        <taxon>Lacipirellulaceae</taxon>
        <taxon>Posidoniimonas</taxon>
    </lineage>
</organism>
<dbReference type="InterPro" id="IPR017741">
    <property type="entry name" value="FAD-dependent_OxRdtase_HpnW"/>
</dbReference>
<dbReference type="AlphaFoldDB" id="A0A5C5YMP7"/>
<evidence type="ECO:0000256" key="4">
    <source>
        <dbReference type="ARBA" id="ARBA00023002"/>
    </source>
</evidence>